<dbReference type="PROSITE" id="PS00107">
    <property type="entry name" value="PROTEIN_KINASE_ATP"/>
    <property type="match status" value="1"/>
</dbReference>
<reference evidence="13 14" key="1">
    <citation type="submission" date="2012-06" db="EMBL/GenBank/DDBJ databases">
        <title>Finished chromosome of genome of Crinalium epipsammum PCC 9333.</title>
        <authorList>
            <consortium name="US DOE Joint Genome Institute"/>
            <person name="Gugger M."/>
            <person name="Coursin T."/>
            <person name="Rippka R."/>
            <person name="Tandeau De Marsac N."/>
            <person name="Huntemann M."/>
            <person name="Wei C.-L."/>
            <person name="Han J."/>
            <person name="Detter J.C."/>
            <person name="Han C."/>
            <person name="Tapia R."/>
            <person name="Davenport K."/>
            <person name="Daligault H."/>
            <person name="Erkkila T."/>
            <person name="Gu W."/>
            <person name="Munk A.C.C."/>
            <person name="Teshima H."/>
            <person name="Xu Y."/>
            <person name="Chain P."/>
            <person name="Chen A."/>
            <person name="Krypides N."/>
            <person name="Mavromatis K."/>
            <person name="Markowitz V."/>
            <person name="Szeto E."/>
            <person name="Ivanova N."/>
            <person name="Mikhailova N."/>
            <person name="Ovchinnikova G."/>
            <person name="Pagani I."/>
            <person name="Pati A."/>
            <person name="Goodwin L."/>
            <person name="Peters L."/>
            <person name="Pitluck S."/>
            <person name="Woyke T."/>
            <person name="Kerfeld C."/>
        </authorList>
    </citation>
    <scope>NUCLEOTIDE SEQUENCE [LARGE SCALE GENOMIC DNA]</scope>
    <source>
        <strain evidence="13 14">PCC 9333</strain>
    </source>
</reference>
<evidence type="ECO:0000313" key="13">
    <source>
        <dbReference type="EMBL" id="AFZ12972.1"/>
    </source>
</evidence>
<dbReference type="EC" id="2.7.11.1" evidence="1"/>
<evidence type="ECO:0000259" key="12">
    <source>
        <dbReference type="PROSITE" id="PS50011"/>
    </source>
</evidence>
<proteinExistence type="predicted"/>
<dbReference type="AlphaFoldDB" id="K9VZP0"/>
<feature type="transmembrane region" description="Helical" evidence="11">
    <location>
        <begin position="391"/>
        <end position="410"/>
    </location>
</feature>
<dbReference type="eggNOG" id="COG0515">
    <property type="taxonomic scope" value="Bacteria"/>
</dbReference>
<dbReference type="OrthoDB" id="428645at2"/>
<dbReference type="InterPro" id="IPR011009">
    <property type="entry name" value="Kinase-like_dom_sf"/>
</dbReference>
<dbReference type="SMART" id="SM00220">
    <property type="entry name" value="S_TKc"/>
    <property type="match status" value="1"/>
</dbReference>
<dbReference type="InterPro" id="IPR000719">
    <property type="entry name" value="Prot_kinase_dom"/>
</dbReference>
<dbReference type="Proteomes" id="UP000010472">
    <property type="component" value="Chromosome"/>
</dbReference>
<feature type="compositionally biased region" description="Low complexity" evidence="10">
    <location>
        <begin position="326"/>
        <end position="355"/>
    </location>
</feature>
<keyword evidence="11" id="KW-0812">Transmembrane</keyword>
<dbReference type="CDD" id="cd14014">
    <property type="entry name" value="STKc_PknB_like"/>
    <property type="match status" value="1"/>
</dbReference>
<gene>
    <name evidence="13" type="ORF">Cri9333_2095</name>
</gene>
<dbReference type="RefSeq" id="WP_015203088.1">
    <property type="nucleotide sequence ID" value="NC_019753.1"/>
</dbReference>
<evidence type="ECO:0000256" key="3">
    <source>
        <dbReference type="ARBA" id="ARBA00022679"/>
    </source>
</evidence>
<dbReference type="InterPro" id="IPR017441">
    <property type="entry name" value="Protein_kinase_ATP_BS"/>
</dbReference>
<dbReference type="PANTHER" id="PTHR24363">
    <property type="entry name" value="SERINE/THREONINE PROTEIN KINASE"/>
    <property type="match status" value="1"/>
</dbReference>
<evidence type="ECO:0000256" key="8">
    <source>
        <dbReference type="ARBA" id="ARBA00048679"/>
    </source>
</evidence>
<dbReference type="PANTHER" id="PTHR24363:SF0">
    <property type="entry name" value="SERINE_THREONINE KINASE LIKE DOMAIN CONTAINING 1"/>
    <property type="match status" value="1"/>
</dbReference>
<evidence type="ECO:0000256" key="11">
    <source>
        <dbReference type="SAM" id="Phobius"/>
    </source>
</evidence>
<accession>K9VZP0</accession>
<evidence type="ECO:0000256" key="7">
    <source>
        <dbReference type="ARBA" id="ARBA00047899"/>
    </source>
</evidence>
<evidence type="ECO:0000256" key="2">
    <source>
        <dbReference type="ARBA" id="ARBA00022527"/>
    </source>
</evidence>
<comment type="catalytic activity">
    <reaction evidence="7">
        <text>L-threonyl-[protein] + ATP = O-phospho-L-threonyl-[protein] + ADP + H(+)</text>
        <dbReference type="Rhea" id="RHEA:46608"/>
        <dbReference type="Rhea" id="RHEA-COMP:11060"/>
        <dbReference type="Rhea" id="RHEA-COMP:11605"/>
        <dbReference type="ChEBI" id="CHEBI:15378"/>
        <dbReference type="ChEBI" id="CHEBI:30013"/>
        <dbReference type="ChEBI" id="CHEBI:30616"/>
        <dbReference type="ChEBI" id="CHEBI:61977"/>
        <dbReference type="ChEBI" id="CHEBI:456216"/>
        <dbReference type="EC" id="2.7.11.1"/>
    </reaction>
</comment>
<keyword evidence="6 9" id="KW-0067">ATP-binding</keyword>
<dbReference type="HOGENOM" id="CLU_000288_135_5_3"/>
<dbReference type="STRING" id="1173022.Cri9333_2095"/>
<dbReference type="PATRIC" id="fig|1173022.3.peg.2262"/>
<evidence type="ECO:0000256" key="6">
    <source>
        <dbReference type="ARBA" id="ARBA00022840"/>
    </source>
</evidence>
<name>K9VZP0_9CYAN</name>
<feature type="transmembrane region" description="Helical" evidence="11">
    <location>
        <begin position="440"/>
        <end position="465"/>
    </location>
</feature>
<dbReference type="PROSITE" id="PS50011">
    <property type="entry name" value="PROTEIN_KINASE_DOM"/>
    <property type="match status" value="1"/>
</dbReference>
<dbReference type="GO" id="GO:0004674">
    <property type="term" value="F:protein serine/threonine kinase activity"/>
    <property type="evidence" value="ECO:0007669"/>
    <property type="project" value="UniProtKB-KW"/>
</dbReference>
<dbReference type="Gene3D" id="1.10.510.10">
    <property type="entry name" value="Transferase(Phosphotransferase) domain 1"/>
    <property type="match status" value="1"/>
</dbReference>
<dbReference type="GO" id="GO:0005524">
    <property type="term" value="F:ATP binding"/>
    <property type="evidence" value="ECO:0007669"/>
    <property type="project" value="UniProtKB-UniRule"/>
</dbReference>
<feature type="region of interest" description="Disordered" evidence="10">
    <location>
        <begin position="321"/>
        <end position="356"/>
    </location>
</feature>
<evidence type="ECO:0000256" key="5">
    <source>
        <dbReference type="ARBA" id="ARBA00022777"/>
    </source>
</evidence>
<keyword evidence="2 13" id="KW-0723">Serine/threonine-protein kinase</keyword>
<keyword evidence="4 9" id="KW-0547">Nucleotide-binding</keyword>
<protein>
    <recommendedName>
        <fullName evidence="1">non-specific serine/threonine protein kinase</fullName>
        <ecNumber evidence="1">2.7.11.1</ecNumber>
    </recommendedName>
</protein>
<comment type="catalytic activity">
    <reaction evidence="8">
        <text>L-seryl-[protein] + ATP = O-phospho-L-seryl-[protein] + ADP + H(+)</text>
        <dbReference type="Rhea" id="RHEA:17989"/>
        <dbReference type="Rhea" id="RHEA-COMP:9863"/>
        <dbReference type="Rhea" id="RHEA-COMP:11604"/>
        <dbReference type="ChEBI" id="CHEBI:15378"/>
        <dbReference type="ChEBI" id="CHEBI:29999"/>
        <dbReference type="ChEBI" id="CHEBI:30616"/>
        <dbReference type="ChEBI" id="CHEBI:83421"/>
        <dbReference type="ChEBI" id="CHEBI:456216"/>
        <dbReference type="EC" id="2.7.11.1"/>
    </reaction>
</comment>
<evidence type="ECO:0000313" key="14">
    <source>
        <dbReference type="Proteomes" id="UP000010472"/>
    </source>
</evidence>
<dbReference type="SUPFAM" id="SSF56112">
    <property type="entry name" value="Protein kinase-like (PK-like)"/>
    <property type="match status" value="1"/>
</dbReference>
<evidence type="ECO:0000256" key="9">
    <source>
        <dbReference type="PROSITE-ProRule" id="PRU10141"/>
    </source>
</evidence>
<feature type="transmembrane region" description="Helical" evidence="11">
    <location>
        <begin position="417"/>
        <end position="434"/>
    </location>
</feature>
<evidence type="ECO:0000256" key="1">
    <source>
        <dbReference type="ARBA" id="ARBA00012513"/>
    </source>
</evidence>
<feature type="domain" description="Protein kinase" evidence="12">
    <location>
        <begin position="47"/>
        <end position="313"/>
    </location>
</feature>
<feature type="binding site" evidence="9">
    <location>
        <position position="78"/>
    </location>
    <ligand>
        <name>ATP</name>
        <dbReference type="ChEBI" id="CHEBI:30616"/>
    </ligand>
</feature>
<keyword evidence="11" id="KW-1133">Transmembrane helix</keyword>
<organism evidence="13 14">
    <name type="scientific">Crinalium epipsammum PCC 9333</name>
    <dbReference type="NCBI Taxonomy" id="1173022"/>
    <lineage>
        <taxon>Bacteria</taxon>
        <taxon>Bacillati</taxon>
        <taxon>Cyanobacteriota</taxon>
        <taxon>Cyanophyceae</taxon>
        <taxon>Gomontiellales</taxon>
        <taxon>Gomontiellaceae</taxon>
        <taxon>Crinalium</taxon>
    </lineage>
</organism>
<keyword evidence="5 13" id="KW-0418">Kinase</keyword>
<dbReference type="KEGG" id="cep:Cri9333_2095"/>
<keyword evidence="14" id="KW-1185">Reference proteome</keyword>
<keyword evidence="3" id="KW-0808">Transferase</keyword>
<dbReference type="EMBL" id="CP003620">
    <property type="protein sequence ID" value="AFZ12972.1"/>
    <property type="molecule type" value="Genomic_DNA"/>
</dbReference>
<keyword evidence="11" id="KW-0472">Membrane</keyword>
<evidence type="ECO:0000256" key="10">
    <source>
        <dbReference type="SAM" id="MobiDB-lite"/>
    </source>
</evidence>
<sequence>MEIICTRSSCHRPQNSFGDLDDNSILKTVQQKYCTACGMPLILVGRYLPIKLLGRGGFGAAFLARDRYTPKIRLCVVKQFQPAGNLTTQQLQIAQNLFEREGEVLEQLGTHPQIPDLYAFFEITVPNIEASKQTKFFYLVQEFIDGHNLEEELAQKGNFSQTEVITLLREILPVLKFVHENGSIHRDIKPSNIMRDRRGVIYLLDFGAVKKAAVGTTTSKSTGIYTMGFAPPEQMAGGQVYPSTDLYALAVTCIQLLTGKQPTELFDAYNNQWNWRNYVQVDAHFAEVLDRMLLAAPNQRFQSAQEVIDVINLVTTPSSIQPPSPVVQTPKPSTPQPSVTSPTIASTSATSNIQSPSPAKFSIWQLLGGAAFTGFEGSLLLIALLKWFPSPAISFGIWGMIMGGLIFAQFRRIIEKVDLLIIAAITMGVVWFLLRSLVAINLLLLIPILAAAAVVAITVIFRLIYQLLAKIL</sequence>
<dbReference type="NCBIfam" id="NF045510">
    <property type="entry name" value="4Cys_prefix_kin"/>
    <property type="match status" value="1"/>
</dbReference>
<dbReference type="Gene3D" id="3.30.200.20">
    <property type="entry name" value="Phosphorylase Kinase, domain 1"/>
    <property type="match status" value="1"/>
</dbReference>
<evidence type="ECO:0000256" key="4">
    <source>
        <dbReference type="ARBA" id="ARBA00022741"/>
    </source>
</evidence>
<dbReference type="Pfam" id="PF00069">
    <property type="entry name" value="Pkinase"/>
    <property type="match status" value="1"/>
</dbReference>